<dbReference type="EMBL" id="JAJSOF020000037">
    <property type="protein sequence ID" value="KAJ4428098.1"/>
    <property type="molecule type" value="Genomic_DNA"/>
</dbReference>
<name>A0ABQ8S277_PERAM</name>
<reference evidence="1 2" key="1">
    <citation type="journal article" date="2022" name="Allergy">
        <title>Genome assembly and annotation of Periplaneta americana reveal a comprehensive cockroach allergen profile.</title>
        <authorList>
            <person name="Wang L."/>
            <person name="Xiong Q."/>
            <person name="Saelim N."/>
            <person name="Wang L."/>
            <person name="Nong W."/>
            <person name="Wan A.T."/>
            <person name="Shi M."/>
            <person name="Liu X."/>
            <person name="Cao Q."/>
            <person name="Hui J.H.L."/>
            <person name="Sookrung N."/>
            <person name="Leung T.F."/>
            <person name="Tungtrongchitr A."/>
            <person name="Tsui S.K.W."/>
        </authorList>
    </citation>
    <scope>NUCLEOTIDE SEQUENCE [LARGE SCALE GENOMIC DNA]</scope>
    <source>
        <strain evidence="1">PWHHKU_190912</strain>
    </source>
</reference>
<evidence type="ECO:0000313" key="1">
    <source>
        <dbReference type="EMBL" id="KAJ4428098.1"/>
    </source>
</evidence>
<sequence length="68" mass="7874">MIRKKREDYFISDPPSRFTIYRIYDDTGSVAVIYKANSVPLRTNRSLGNTAVVQEAFLRSPSKSARRY</sequence>
<evidence type="ECO:0000313" key="2">
    <source>
        <dbReference type="Proteomes" id="UP001148838"/>
    </source>
</evidence>
<dbReference type="Proteomes" id="UP001148838">
    <property type="component" value="Unassembled WGS sequence"/>
</dbReference>
<organism evidence="1 2">
    <name type="scientific">Periplaneta americana</name>
    <name type="common">American cockroach</name>
    <name type="synonym">Blatta americana</name>
    <dbReference type="NCBI Taxonomy" id="6978"/>
    <lineage>
        <taxon>Eukaryota</taxon>
        <taxon>Metazoa</taxon>
        <taxon>Ecdysozoa</taxon>
        <taxon>Arthropoda</taxon>
        <taxon>Hexapoda</taxon>
        <taxon>Insecta</taxon>
        <taxon>Pterygota</taxon>
        <taxon>Neoptera</taxon>
        <taxon>Polyneoptera</taxon>
        <taxon>Dictyoptera</taxon>
        <taxon>Blattodea</taxon>
        <taxon>Blattoidea</taxon>
        <taxon>Blattidae</taxon>
        <taxon>Blattinae</taxon>
        <taxon>Periplaneta</taxon>
    </lineage>
</organism>
<proteinExistence type="predicted"/>
<accession>A0ABQ8S277</accession>
<comment type="caution">
    <text evidence="1">The sequence shown here is derived from an EMBL/GenBank/DDBJ whole genome shotgun (WGS) entry which is preliminary data.</text>
</comment>
<protein>
    <submittedName>
        <fullName evidence="1">Uncharacterized protein</fullName>
    </submittedName>
</protein>
<gene>
    <name evidence="1" type="ORF">ANN_24112</name>
</gene>
<keyword evidence="2" id="KW-1185">Reference proteome</keyword>